<comment type="caution">
    <text evidence="5">The sequence shown here is derived from an EMBL/GenBank/DDBJ whole genome shotgun (WGS) entry which is preliminary data.</text>
</comment>
<sequence>MFPSARIPTHRTQNWQVRKPGARGRAGMVASQVGAAAEAGVLMLDAGGTAADAAVATAFALAAVEPWNSGLGGIGFAQVAAPNGGGPAETIDFGPVAPAALDPAAFPLTGRTKRDLFAWPEVEGDRNIHGPLSFVIPSAVAGYALLHERHGRLPLRDVLAPAVALAKRGLPADWYTTLKVAFSAAVLRLYPESARVYLPNGLPPIPPYQGTPGFFPLGNLAATLERLAEAGPRDFYEGEVAASIAQDVREAGGLLSAADLAGCRARTLPAVEVPWAGGRRLMLANGLTAAPTLRRVLEGMEGAASGPEPDAEWYARFARAMRAAYAERLAGLGDAEPRAAESCTTHLTACDRDGMMVAVTTTLLSSMGSRVVLPRSGVLMNNGVMWFDPTPGAPNGMAPGKRPLTNTCPVIALGADGRPEIAAGASGGRRIMAAVAQMLSFVAEFGMDPEAAAHHPRVDVSGPDGVTADDRLPAAVLDRLRADGPVELVEHGVMPLNFACPNMIQRTPGGEVVGVSDAMSPWSAAVAQG</sequence>
<keyword evidence="4" id="KW-0865">Zymogen</keyword>
<evidence type="ECO:0000256" key="2">
    <source>
        <dbReference type="ARBA" id="ARBA00022679"/>
    </source>
</evidence>
<dbReference type="InterPro" id="IPR029055">
    <property type="entry name" value="Ntn_hydrolases_N"/>
</dbReference>
<evidence type="ECO:0000256" key="4">
    <source>
        <dbReference type="ARBA" id="ARBA00023145"/>
    </source>
</evidence>
<comment type="similarity">
    <text evidence="1">Belongs to the gamma-glutamyltransferase family.</text>
</comment>
<dbReference type="RefSeq" id="WP_343895271.1">
    <property type="nucleotide sequence ID" value="NZ_BAAAFZ010000026.1"/>
</dbReference>
<dbReference type="InterPro" id="IPR043137">
    <property type="entry name" value="GGT_ssub_C"/>
</dbReference>
<name>A0ABP3Q414_9PROT</name>
<dbReference type="PANTHER" id="PTHR43199">
    <property type="entry name" value="GLUTATHIONE HYDROLASE"/>
    <property type="match status" value="1"/>
</dbReference>
<organism evidence="5 6">
    <name type="scientific">Craurococcus roseus</name>
    <dbReference type="NCBI Taxonomy" id="77585"/>
    <lineage>
        <taxon>Bacteria</taxon>
        <taxon>Pseudomonadati</taxon>
        <taxon>Pseudomonadota</taxon>
        <taxon>Alphaproteobacteria</taxon>
        <taxon>Acetobacterales</taxon>
        <taxon>Acetobacteraceae</taxon>
        <taxon>Craurococcus</taxon>
    </lineage>
</organism>
<dbReference type="Proteomes" id="UP001501588">
    <property type="component" value="Unassembled WGS sequence"/>
</dbReference>
<dbReference type="Pfam" id="PF01019">
    <property type="entry name" value="G_glu_transpept"/>
    <property type="match status" value="2"/>
</dbReference>
<dbReference type="EMBL" id="BAAAFZ010000026">
    <property type="protein sequence ID" value="GAA0582644.1"/>
    <property type="molecule type" value="Genomic_DNA"/>
</dbReference>
<keyword evidence="3" id="KW-0378">Hydrolase</keyword>
<evidence type="ECO:0000256" key="3">
    <source>
        <dbReference type="ARBA" id="ARBA00022801"/>
    </source>
</evidence>
<reference evidence="6" key="1">
    <citation type="journal article" date="2019" name="Int. J. Syst. Evol. Microbiol.">
        <title>The Global Catalogue of Microorganisms (GCM) 10K type strain sequencing project: providing services to taxonomists for standard genome sequencing and annotation.</title>
        <authorList>
            <consortium name="The Broad Institute Genomics Platform"/>
            <consortium name="The Broad Institute Genome Sequencing Center for Infectious Disease"/>
            <person name="Wu L."/>
            <person name="Ma J."/>
        </authorList>
    </citation>
    <scope>NUCLEOTIDE SEQUENCE [LARGE SCALE GENOMIC DNA]</scope>
    <source>
        <strain evidence="6">JCM 9933</strain>
    </source>
</reference>
<evidence type="ECO:0000256" key="1">
    <source>
        <dbReference type="ARBA" id="ARBA00009381"/>
    </source>
</evidence>
<keyword evidence="2" id="KW-0808">Transferase</keyword>
<evidence type="ECO:0000313" key="6">
    <source>
        <dbReference type="Proteomes" id="UP001501588"/>
    </source>
</evidence>
<protein>
    <submittedName>
        <fullName evidence="5">Gamma-glutamyltransferase</fullName>
    </submittedName>
</protein>
<dbReference type="InterPro" id="IPR051792">
    <property type="entry name" value="GGT_bact"/>
</dbReference>
<dbReference type="SUPFAM" id="SSF56235">
    <property type="entry name" value="N-terminal nucleophile aminohydrolases (Ntn hydrolases)"/>
    <property type="match status" value="1"/>
</dbReference>
<proteinExistence type="inferred from homology"/>
<gene>
    <name evidence="5" type="ORF">GCM10009416_21320</name>
</gene>
<dbReference type="PRINTS" id="PR01210">
    <property type="entry name" value="GGTRANSPTASE"/>
</dbReference>
<evidence type="ECO:0000313" key="5">
    <source>
        <dbReference type="EMBL" id="GAA0582644.1"/>
    </source>
</evidence>
<keyword evidence="6" id="KW-1185">Reference proteome</keyword>
<dbReference type="Gene3D" id="3.60.20.40">
    <property type="match status" value="1"/>
</dbReference>
<accession>A0ABP3Q414</accession>
<dbReference type="PANTHER" id="PTHR43199:SF1">
    <property type="entry name" value="GLUTATHIONE HYDROLASE PROENZYME"/>
    <property type="match status" value="1"/>
</dbReference>